<organism evidence="2 3">
    <name type="scientific">Enhygromyxa salina</name>
    <dbReference type="NCBI Taxonomy" id="215803"/>
    <lineage>
        <taxon>Bacteria</taxon>
        <taxon>Pseudomonadati</taxon>
        <taxon>Myxococcota</taxon>
        <taxon>Polyangia</taxon>
        <taxon>Nannocystales</taxon>
        <taxon>Nannocystaceae</taxon>
        <taxon>Enhygromyxa</taxon>
    </lineage>
</organism>
<name>A0A0C1ZFP0_9BACT</name>
<dbReference type="AlphaFoldDB" id="A0A0C1ZFP0"/>
<protein>
    <submittedName>
        <fullName evidence="2">Putative exported protein</fullName>
    </submittedName>
</protein>
<comment type="caution">
    <text evidence="2">The sequence shown here is derived from an EMBL/GenBank/DDBJ whole genome shotgun (WGS) entry which is preliminary data.</text>
</comment>
<dbReference type="Pfam" id="PF09937">
    <property type="entry name" value="DUF2169"/>
    <property type="match status" value="1"/>
</dbReference>
<sequence length="339" mass="37930">MKLENKTPYPADLFRGVIRERRLFGSVAIRVAYDILGQELRIADEQTWPISPGPWESAFGPMPGDELMIRGGVDVLLHGYARTSHQRPVTRLDVEVAVGPGWRHRIAVIGDRSWERGLTGLRPSAPIPFSILPLTLERAYGGSGEWDSLEVPFVDNPRGRGFYIDEDSARGQPLPNIENPEALIDRWDDRPDPVGVQACDLVFGPRVRRSVGVDLERHVITELRSTLFNAAFPDMIAPAAHAGDEVRITGVRHDGPVLFRLPPPPLRLVLRFGEQEVVREPAIDQIGVDTEGMRAFLSYRFPFRYQMIPLQKRHIQLLVAEPSSAWASVPLATSYGEAQ</sequence>
<evidence type="ECO:0000313" key="2">
    <source>
        <dbReference type="EMBL" id="KIG16484.1"/>
    </source>
</evidence>
<dbReference type="EMBL" id="JMCC02000037">
    <property type="protein sequence ID" value="KIG16484.1"/>
    <property type="molecule type" value="Genomic_DNA"/>
</dbReference>
<proteinExistence type="predicted"/>
<dbReference type="Proteomes" id="UP000031599">
    <property type="component" value="Unassembled WGS sequence"/>
</dbReference>
<feature type="domain" description="DUF2169" evidence="1">
    <location>
        <begin position="26"/>
        <end position="300"/>
    </location>
</feature>
<dbReference type="RefSeq" id="WP_052549568.1">
    <property type="nucleotide sequence ID" value="NZ_JMCC02000037.1"/>
</dbReference>
<evidence type="ECO:0000259" key="1">
    <source>
        <dbReference type="Pfam" id="PF09937"/>
    </source>
</evidence>
<dbReference type="InterPro" id="IPR018683">
    <property type="entry name" value="DUF2169"/>
</dbReference>
<accession>A0A0C1ZFP0</accession>
<evidence type="ECO:0000313" key="3">
    <source>
        <dbReference type="Proteomes" id="UP000031599"/>
    </source>
</evidence>
<gene>
    <name evidence="2" type="ORF">DB30_04397</name>
</gene>
<reference evidence="2 3" key="1">
    <citation type="submission" date="2014-12" db="EMBL/GenBank/DDBJ databases">
        <title>Genome assembly of Enhygromyxa salina DSM 15201.</title>
        <authorList>
            <person name="Sharma G."/>
            <person name="Subramanian S."/>
        </authorList>
    </citation>
    <scope>NUCLEOTIDE SEQUENCE [LARGE SCALE GENOMIC DNA]</scope>
    <source>
        <strain evidence="2 3">DSM 15201</strain>
    </source>
</reference>